<keyword evidence="2" id="KW-0548">Nucleotidyltransferase</keyword>
<name>A0A381SUX6_9ZZZZ</name>
<evidence type="ECO:0008006" key="6">
    <source>
        <dbReference type="Google" id="ProtNLM"/>
    </source>
</evidence>
<evidence type="ECO:0000313" key="5">
    <source>
        <dbReference type="EMBL" id="SVA07204.1"/>
    </source>
</evidence>
<evidence type="ECO:0000256" key="2">
    <source>
        <dbReference type="ARBA" id="ARBA00022695"/>
    </source>
</evidence>
<dbReference type="GO" id="GO:0005525">
    <property type="term" value="F:GTP binding"/>
    <property type="evidence" value="ECO:0007669"/>
    <property type="project" value="UniProtKB-KW"/>
</dbReference>
<dbReference type="NCBIfam" id="TIGR03552">
    <property type="entry name" value="F420_cofC"/>
    <property type="match status" value="1"/>
</dbReference>
<keyword evidence="1" id="KW-0808">Transferase</keyword>
<keyword evidence="3" id="KW-0547">Nucleotide-binding</keyword>
<sequence>MPPVTILIPVKEPHHSKTRLSGLLSCSQRSELTANMLIRVVQAAVRSIVDDIVVAGSQFNSLKQLIERREFGSVRWVDVLGQDLNNDVEMASTIIKNSGRAYIYIPGDVPFITSNDIEDVIESSEDGEILVLVPSESDGGTNAMLIPPSSDFIPLLGVDSFRRHCEYAERNTLDYKIIRPFGLGLDLDTEKDLVRCEEIEPGFTDRLGVFPEDRLE</sequence>
<accession>A0A381SUX6</accession>
<dbReference type="GO" id="GO:0043814">
    <property type="term" value="F:phospholactate guanylyltransferase activity"/>
    <property type="evidence" value="ECO:0007669"/>
    <property type="project" value="InterPro"/>
</dbReference>
<evidence type="ECO:0000256" key="1">
    <source>
        <dbReference type="ARBA" id="ARBA00022679"/>
    </source>
</evidence>
<dbReference type="Pfam" id="PF01983">
    <property type="entry name" value="CofC"/>
    <property type="match status" value="1"/>
</dbReference>
<dbReference type="InterPro" id="IPR029044">
    <property type="entry name" value="Nucleotide-diphossugar_trans"/>
</dbReference>
<dbReference type="InterPro" id="IPR002835">
    <property type="entry name" value="CofC"/>
</dbReference>
<dbReference type="SUPFAM" id="SSF53448">
    <property type="entry name" value="Nucleotide-diphospho-sugar transferases"/>
    <property type="match status" value="1"/>
</dbReference>
<dbReference type="Gene3D" id="3.90.550.10">
    <property type="entry name" value="Spore Coat Polysaccharide Biosynthesis Protein SpsA, Chain A"/>
    <property type="match status" value="1"/>
</dbReference>
<reference evidence="5" key="1">
    <citation type="submission" date="2018-05" db="EMBL/GenBank/DDBJ databases">
        <authorList>
            <person name="Lanie J.A."/>
            <person name="Ng W.-L."/>
            <person name="Kazmierczak K.M."/>
            <person name="Andrzejewski T.M."/>
            <person name="Davidsen T.M."/>
            <person name="Wayne K.J."/>
            <person name="Tettelin H."/>
            <person name="Glass J.I."/>
            <person name="Rusch D."/>
            <person name="Podicherti R."/>
            <person name="Tsui H.-C.T."/>
            <person name="Winkler M.E."/>
        </authorList>
    </citation>
    <scope>NUCLEOTIDE SEQUENCE</scope>
</reference>
<proteinExistence type="predicted"/>
<organism evidence="5">
    <name type="scientific">marine metagenome</name>
    <dbReference type="NCBI Taxonomy" id="408172"/>
    <lineage>
        <taxon>unclassified sequences</taxon>
        <taxon>metagenomes</taxon>
        <taxon>ecological metagenomes</taxon>
    </lineage>
</organism>
<evidence type="ECO:0000256" key="3">
    <source>
        <dbReference type="ARBA" id="ARBA00022741"/>
    </source>
</evidence>
<keyword evidence="4" id="KW-0342">GTP-binding</keyword>
<dbReference type="AlphaFoldDB" id="A0A381SUX6"/>
<dbReference type="PANTHER" id="PTHR40392">
    <property type="entry name" value="2-PHOSPHO-L-LACTATE GUANYLYLTRANSFERASE"/>
    <property type="match status" value="1"/>
</dbReference>
<evidence type="ECO:0000256" key="4">
    <source>
        <dbReference type="ARBA" id="ARBA00023134"/>
    </source>
</evidence>
<dbReference type="PANTHER" id="PTHR40392:SF1">
    <property type="entry name" value="2-PHOSPHO-L-LACTATE GUANYLYLTRANSFERASE"/>
    <property type="match status" value="1"/>
</dbReference>
<dbReference type="EMBL" id="UINC01003538">
    <property type="protein sequence ID" value="SVA07204.1"/>
    <property type="molecule type" value="Genomic_DNA"/>
</dbReference>
<gene>
    <name evidence="5" type="ORF">METZ01_LOCUS60058</name>
</gene>
<protein>
    <recommendedName>
        <fullName evidence="6">2-phospho-L-lactate guanylyltransferase</fullName>
    </recommendedName>
</protein>